<keyword evidence="11" id="KW-0012">Acyltransferase</keyword>
<comment type="catalytic activity">
    <reaction evidence="10">
        <text>an acyl phosphate + sn-glycerol 3-phosphate = a 1-acyl-sn-glycero-3-phosphate + phosphate</text>
        <dbReference type="Rhea" id="RHEA:34075"/>
        <dbReference type="ChEBI" id="CHEBI:43474"/>
        <dbReference type="ChEBI" id="CHEBI:57597"/>
        <dbReference type="ChEBI" id="CHEBI:57970"/>
        <dbReference type="ChEBI" id="CHEBI:59918"/>
        <dbReference type="EC" id="2.3.1.275"/>
    </reaction>
</comment>
<evidence type="ECO:0000256" key="4">
    <source>
        <dbReference type="ARBA" id="ARBA00022692"/>
    </source>
</evidence>
<keyword evidence="3 10" id="KW-0808">Transferase</keyword>
<accession>W8TCD0</accession>
<proteinExistence type="inferred from homology"/>
<dbReference type="UniPathway" id="UPA00085"/>
<dbReference type="KEGG" id="eac:EAL2_c01290"/>
<dbReference type="Pfam" id="PF02660">
    <property type="entry name" value="G3P_acyltransf"/>
    <property type="match status" value="1"/>
</dbReference>
<feature type="transmembrane region" description="Helical" evidence="10">
    <location>
        <begin position="120"/>
        <end position="141"/>
    </location>
</feature>
<keyword evidence="9 10" id="KW-1208">Phospholipid metabolism</keyword>
<dbReference type="HAMAP" id="MF_01043">
    <property type="entry name" value="PlsY"/>
    <property type="match status" value="1"/>
</dbReference>
<evidence type="ECO:0000256" key="1">
    <source>
        <dbReference type="ARBA" id="ARBA00022475"/>
    </source>
</evidence>
<dbReference type="InterPro" id="IPR003811">
    <property type="entry name" value="G3P_acylTferase_PlsY"/>
</dbReference>
<keyword evidence="8 10" id="KW-0594">Phospholipid biosynthesis</keyword>
<keyword evidence="4 10" id="KW-0812">Transmembrane</keyword>
<dbReference type="EMBL" id="CP007452">
    <property type="protein sequence ID" value="AHM55463.1"/>
    <property type="molecule type" value="Genomic_DNA"/>
</dbReference>
<dbReference type="GO" id="GO:0043772">
    <property type="term" value="F:acyl-phosphate glycerol-3-phosphate acyltransferase activity"/>
    <property type="evidence" value="ECO:0007669"/>
    <property type="project" value="UniProtKB-UniRule"/>
</dbReference>
<reference evidence="11 12" key="1">
    <citation type="journal article" date="2014" name="Genome Announc.">
        <title>Complete Genome Sequence of Amino Acid-Utilizing Eubacterium acidaminophilum al-2 (DSM 3953).</title>
        <authorList>
            <person name="Poehlein A."/>
            <person name="Andreesen J.R."/>
            <person name="Daniel R."/>
        </authorList>
    </citation>
    <scope>NUCLEOTIDE SEQUENCE [LARGE SCALE GENOMIC DNA]</scope>
    <source>
        <strain evidence="11 12">DSM 3953</strain>
    </source>
</reference>
<dbReference type="RefSeq" id="WP_242842473.1">
    <property type="nucleotide sequence ID" value="NZ_CP007452.1"/>
</dbReference>
<dbReference type="NCBIfam" id="TIGR00023">
    <property type="entry name" value="glycerol-3-phosphate 1-O-acyltransferase PlsY"/>
    <property type="match status" value="1"/>
</dbReference>
<evidence type="ECO:0000256" key="10">
    <source>
        <dbReference type="HAMAP-Rule" id="MF_01043"/>
    </source>
</evidence>
<evidence type="ECO:0000256" key="7">
    <source>
        <dbReference type="ARBA" id="ARBA00023136"/>
    </source>
</evidence>
<keyword evidence="2 10" id="KW-0444">Lipid biosynthesis</keyword>
<dbReference type="PATRIC" id="fig|1286171.3.peg.96"/>
<dbReference type="GO" id="GO:0005886">
    <property type="term" value="C:plasma membrane"/>
    <property type="evidence" value="ECO:0007669"/>
    <property type="project" value="UniProtKB-SubCell"/>
</dbReference>
<dbReference type="GO" id="GO:0008654">
    <property type="term" value="P:phospholipid biosynthetic process"/>
    <property type="evidence" value="ECO:0007669"/>
    <property type="project" value="UniProtKB-UniRule"/>
</dbReference>
<evidence type="ECO:0000256" key="3">
    <source>
        <dbReference type="ARBA" id="ARBA00022679"/>
    </source>
</evidence>
<evidence type="ECO:0000256" key="8">
    <source>
        <dbReference type="ARBA" id="ARBA00023209"/>
    </source>
</evidence>
<evidence type="ECO:0000256" key="2">
    <source>
        <dbReference type="ARBA" id="ARBA00022516"/>
    </source>
</evidence>
<comment type="subunit">
    <text evidence="10">Probably interacts with PlsX.</text>
</comment>
<dbReference type="eggNOG" id="COG0344">
    <property type="taxonomic scope" value="Bacteria"/>
</dbReference>
<dbReference type="AlphaFoldDB" id="W8TCD0"/>
<comment type="function">
    <text evidence="10">Catalyzes the transfer of an acyl group from acyl-phosphate (acyl-PO(4)) to glycerol-3-phosphate (G3P) to form lysophosphatidic acid (LPA). This enzyme utilizes acyl-phosphate as fatty acyl donor, but not acyl-CoA or acyl-ACP.</text>
</comment>
<keyword evidence="7 10" id="KW-0472">Membrane</keyword>
<feature type="transmembrane region" description="Helical" evidence="10">
    <location>
        <begin position="89"/>
        <end position="108"/>
    </location>
</feature>
<comment type="pathway">
    <text evidence="10">Lipid metabolism; phospholipid metabolism.</text>
</comment>
<keyword evidence="5 10" id="KW-1133">Transmembrane helix</keyword>
<protein>
    <recommendedName>
        <fullName evidence="10">Glycerol-3-phosphate acyltransferase</fullName>
    </recommendedName>
    <alternativeName>
        <fullName evidence="10">Acyl-PO4 G3P acyltransferase</fullName>
    </alternativeName>
    <alternativeName>
        <fullName evidence="10">Acyl-phosphate--glycerol-3-phosphate acyltransferase</fullName>
    </alternativeName>
    <alternativeName>
        <fullName evidence="10">G3P acyltransferase</fullName>
        <shortName evidence="10">GPAT</shortName>
        <ecNumber evidence="10">2.3.1.275</ecNumber>
    </alternativeName>
    <alternativeName>
        <fullName evidence="10">Lysophosphatidic acid synthase</fullName>
        <shortName evidence="10">LPA synthase</shortName>
    </alternativeName>
</protein>
<comment type="caution">
    <text evidence="10">Lacks conserved residue(s) required for the propagation of feature annotation.</text>
</comment>
<dbReference type="SMART" id="SM01207">
    <property type="entry name" value="G3P_acyltransf"/>
    <property type="match status" value="1"/>
</dbReference>
<name>W8TCD0_PEPAC</name>
<comment type="similarity">
    <text evidence="10">Belongs to the PlsY family.</text>
</comment>
<dbReference type="EC" id="2.3.1.275" evidence="10"/>
<organism evidence="11 12">
    <name type="scientific">Peptoclostridium acidaminophilum DSM 3953</name>
    <dbReference type="NCBI Taxonomy" id="1286171"/>
    <lineage>
        <taxon>Bacteria</taxon>
        <taxon>Bacillati</taxon>
        <taxon>Bacillota</taxon>
        <taxon>Clostridia</taxon>
        <taxon>Peptostreptococcales</taxon>
        <taxon>Peptoclostridiaceae</taxon>
        <taxon>Peptoclostridium</taxon>
    </lineage>
</organism>
<dbReference type="STRING" id="1286171.EAL2_c01290"/>
<dbReference type="PANTHER" id="PTHR30309">
    <property type="entry name" value="INNER MEMBRANE PROTEIN YGIH"/>
    <property type="match status" value="1"/>
</dbReference>
<feature type="transmembrane region" description="Helical" evidence="10">
    <location>
        <begin position="6"/>
        <end position="26"/>
    </location>
</feature>
<keyword evidence="6 10" id="KW-0443">Lipid metabolism</keyword>
<dbReference type="Proteomes" id="UP000019591">
    <property type="component" value="Chromosome"/>
</dbReference>
<keyword evidence="12" id="KW-1185">Reference proteome</keyword>
<comment type="subcellular location">
    <subcellularLocation>
        <location evidence="10">Cell membrane</location>
        <topology evidence="10">Multi-pass membrane protein</topology>
    </subcellularLocation>
</comment>
<gene>
    <name evidence="10 11" type="primary">plsY</name>
    <name evidence="11" type="ORF">EAL2_c01290</name>
</gene>
<dbReference type="HOGENOM" id="CLU_081254_7_1_9"/>
<evidence type="ECO:0000256" key="9">
    <source>
        <dbReference type="ARBA" id="ARBA00023264"/>
    </source>
</evidence>
<evidence type="ECO:0000313" key="11">
    <source>
        <dbReference type="EMBL" id="AHM55463.1"/>
    </source>
</evidence>
<evidence type="ECO:0000313" key="12">
    <source>
        <dbReference type="Proteomes" id="UP000019591"/>
    </source>
</evidence>
<keyword evidence="1 10" id="KW-1003">Cell membrane</keyword>
<evidence type="ECO:0000256" key="5">
    <source>
        <dbReference type="ARBA" id="ARBA00022989"/>
    </source>
</evidence>
<evidence type="ECO:0000256" key="6">
    <source>
        <dbReference type="ARBA" id="ARBA00023098"/>
    </source>
</evidence>
<dbReference type="PANTHER" id="PTHR30309:SF0">
    <property type="entry name" value="GLYCEROL-3-PHOSPHATE ACYLTRANSFERASE-RELATED"/>
    <property type="match status" value="1"/>
</dbReference>
<sequence>MELLAIVISLALSFILGSIPSGYLIVKKFKGIDIRKVGSGNIGSTNVKRGAGKGFSIATQAADVIKGAVAVLVAMGFYKFFDIGMDRNFFLAMNAFVAILGHDYTPFLGFNGGKGVNTTLGAFVLIEPIAVFTGVALYFVLAKVTKIVSIRSMSLGVTLFLVTLIKGSPFGNVIFTLLAALLMLYRHEENIKRLIRGEEK</sequence>